<keyword evidence="6" id="KW-1185">Reference proteome</keyword>
<dbReference type="SMART" id="SM00877">
    <property type="entry name" value="BMC"/>
    <property type="match status" value="2"/>
</dbReference>
<dbReference type="CDD" id="cd07054">
    <property type="entry name" value="BMC_PduT_repeat2"/>
    <property type="match status" value="1"/>
</dbReference>
<dbReference type="InterPro" id="IPR011238">
    <property type="entry name" value="Micro_shell_prot_PduT"/>
</dbReference>
<dbReference type="GO" id="GO:0031469">
    <property type="term" value="C:bacterial microcompartment"/>
    <property type="evidence" value="ECO:0007669"/>
    <property type="project" value="UniProtKB-SubCell"/>
</dbReference>
<sequence length="186" mass="19898">MSRAVAIVELRSIASGISVVDKMLKAADVEPLYCKPICPGKFFVIVCGDVGSVNAALEAALKENNKYIISTKILPNIHEDIINAIKNKYLRSTSLAIGIVETISVAEGIVALDTSLKNGEVTLVKLSLGFTTGGKCYYIVSGQLSGVKEAIECALKVIKKDKLLCYEIIPSPDTELLKVLNIISGI</sequence>
<evidence type="ECO:0000313" key="5">
    <source>
        <dbReference type="EMBL" id="SDP75664.1"/>
    </source>
</evidence>
<accession>A0A1H0VBD3</accession>
<dbReference type="Pfam" id="PF00936">
    <property type="entry name" value="BMC"/>
    <property type="match status" value="2"/>
</dbReference>
<evidence type="ECO:0000256" key="1">
    <source>
        <dbReference type="ARBA" id="ARBA00024322"/>
    </source>
</evidence>
<proteinExistence type="inferred from homology"/>
<dbReference type="SUPFAM" id="SSF143414">
    <property type="entry name" value="CcmK-like"/>
    <property type="match status" value="2"/>
</dbReference>
<dbReference type="PANTHER" id="PTHR33941">
    <property type="entry name" value="PROPANEDIOL UTILIZATION PROTEIN PDUA"/>
    <property type="match status" value="1"/>
</dbReference>
<dbReference type="PANTHER" id="PTHR33941:SF11">
    <property type="entry name" value="BACTERIAL MICROCOMPARTMENT SHELL PROTEIN PDUJ"/>
    <property type="match status" value="1"/>
</dbReference>
<dbReference type="RefSeq" id="WP_089972345.1">
    <property type="nucleotide sequence ID" value="NZ_FNJM01000015.1"/>
</dbReference>
<dbReference type="InterPro" id="IPR044872">
    <property type="entry name" value="CcmK/CsoS1_BMC"/>
</dbReference>
<comment type="subcellular location">
    <subcellularLocation>
        <location evidence="1">Bacterial microcompartment</location>
    </subcellularLocation>
</comment>
<dbReference type="Proteomes" id="UP000198597">
    <property type="component" value="Unassembled WGS sequence"/>
</dbReference>
<dbReference type="STRING" id="94869.SAMN04488529_11546"/>
<keyword evidence="2" id="KW-1283">Bacterial microcompartment</keyword>
<dbReference type="PIRSF" id="PIRSF034834">
    <property type="entry name" value="PduT"/>
    <property type="match status" value="1"/>
</dbReference>
<comment type="similarity">
    <text evidence="3">Belongs to the bacterial microcompartments protein family.</text>
</comment>
<dbReference type="PROSITE" id="PS51930">
    <property type="entry name" value="BMC_2"/>
    <property type="match status" value="2"/>
</dbReference>
<dbReference type="Gene3D" id="3.30.70.1710">
    <property type="match status" value="2"/>
</dbReference>
<dbReference type="OrthoDB" id="9791973at2"/>
<evidence type="ECO:0000313" key="6">
    <source>
        <dbReference type="Proteomes" id="UP000198597"/>
    </source>
</evidence>
<protein>
    <submittedName>
        <fullName evidence="5">PduT-like ethanolamine utilization protein</fullName>
    </submittedName>
</protein>
<dbReference type="AlphaFoldDB" id="A0A1H0VBD3"/>
<feature type="domain" description="BMC" evidence="4">
    <location>
        <begin position="96"/>
        <end position="181"/>
    </location>
</feature>
<dbReference type="InterPro" id="IPR037233">
    <property type="entry name" value="CcmK-like_sf"/>
</dbReference>
<evidence type="ECO:0000259" key="4">
    <source>
        <dbReference type="PROSITE" id="PS51930"/>
    </source>
</evidence>
<dbReference type="CDD" id="cd07053">
    <property type="entry name" value="BMC_PduT_repeat1"/>
    <property type="match status" value="1"/>
</dbReference>
<reference evidence="5 6" key="1">
    <citation type="submission" date="2016-10" db="EMBL/GenBank/DDBJ databases">
        <authorList>
            <person name="de Groot N.N."/>
        </authorList>
    </citation>
    <scope>NUCLEOTIDE SEQUENCE [LARGE SCALE GENOMIC DNA]</scope>
    <source>
        <strain evidence="5 6">DSM 12272</strain>
    </source>
</reference>
<dbReference type="InterPro" id="IPR050575">
    <property type="entry name" value="BMC_shell"/>
</dbReference>
<evidence type="ECO:0000256" key="3">
    <source>
        <dbReference type="PROSITE-ProRule" id="PRU01278"/>
    </source>
</evidence>
<evidence type="ECO:0000256" key="2">
    <source>
        <dbReference type="ARBA" id="ARBA00024446"/>
    </source>
</evidence>
<feature type="domain" description="BMC" evidence="4">
    <location>
        <begin position="4"/>
        <end position="86"/>
    </location>
</feature>
<organism evidence="5 6">
    <name type="scientific">Clostridium gasigenes</name>
    <dbReference type="NCBI Taxonomy" id="94869"/>
    <lineage>
        <taxon>Bacteria</taxon>
        <taxon>Bacillati</taxon>
        <taxon>Bacillota</taxon>
        <taxon>Clostridia</taxon>
        <taxon>Eubacteriales</taxon>
        <taxon>Clostridiaceae</taxon>
        <taxon>Clostridium</taxon>
    </lineage>
</organism>
<dbReference type="InterPro" id="IPR000249">
    <property type="entry name" value="BMC_dom"/>
</dbReference>
<name>A0A1H0VBD3_9CLOT</name>
<dbReference type="EMBL" id="FNJM01000015">
    <property type="protein sequence ID" value="SDP75664.1"/>
    <property type="molecule type" value="Genomic_DNA"/>
</dbReference>
<gene>
    <name evidence="5" type="ORF">SAMN04488529_11546</name>
</gene>